<evidence type="ECO:0000259" key="5">
    <source>
        <dbReference type="SMART" id="SM00385"/>
    </source>
</evidence>
<dbReference type="PANTHER" id="PTHR10177">
    <property type="entry name" value="CYCLINS"/>
    <property type="match status" value="1"/>
</dbReference>
<sequence>SDQDLLCCLLKAYSKTMMVENEWWKSQLALEIHDVLREKETRLPPFTSSSPQLKLRRFLVDWLAVFSERIKSSHGVLHLAVYYMDLFMDKFDIDERKLYLVALSCLLLAAKFEENEDKIPTISTLNAYVHNLFSAPEFHQMELLLLNFFSWNLDLPTPVHFMEYYLIHAISATDCQSGGRSLEDNTKPMAYTRKYVHYFLEIALQDHSFLAFPPSVITSAAVAASRLRLHLCPSWTPLLIKVTSYTWEQIAPCVHIMLRYWKT</sequence>
<evidence type="ECO:0000256" key="2">
    <source>
        <dbReference type="ARBA" id="ARBA00023127"/>
    </source>
</evidence>
<feature type="domain" description="Cyclin-like" evidence="5">
    <location>
        <begin position="61"/>
        <end position="147"/>
    </location>
</feature>
<evidence type="ECO:0000313" key="7">
    <source>
        <dbReference type="EMBL" id="CAH3157956.1"/>
    </source>
</evidence>
<dbReference type="CDD" id="cd20528">
    <property type="entry name" value="CYCLIN_CCNJ-like_rpt1"/>
    <property type="match status" value="1"/>
</dbReference>
<evidence type="ECO:0000256" key="3">
    <source>
        <dbReference type="ARBA" id="ARBA00023306"/>
    </source>
</evidence>
<dbReference type="InterPro" id="IPR004367">
    <property type="entry name" value="Cyclin_C-dom"/>
</dbReference>
<dbReference type="GO" id="GO:0016538">
    <property type="term" value="F:cyclin-dependent protein serine/threonine kinase regulator activity"/>
    <property type="evidence" value="ECO:0007669"/>
    <property type="project" value="InterPro"/>
</dbReference>
<feature type="non-terminal residue" evidence="7">
    <location>
        <position position="1"/>
    </location>
</feature>
<gene>
    <name evidence="7" type="ORF">PMEA_00030293</name>
</gene>
<dbReference type="SUPFAM" id="SSF47954">
    <property type="entry name" value="Cyclin-like"/>
    <property type="match status" value="2"/>
</dbReference>
<dbReference type="Gene3D" id="1.10.472.10">
    <property type="entry name" value="Cyclin-like"/>
    <property type="match status" value="2"/>
</dbReference>
<dbReference type="SMART" id="SM00385">
    <property type="entry name" value="CYCLIN"/>
    <property type="match status" value="2"/>
</dbReference>
<dbReference type="GO" id="GO:0044772">
    <property type="term" value="P:mitotic cell cycle phase transition"/>
    <property type="evidence" value="ECO:0007669"/>
    <property type="project" value="InterPro"/>
</dbReference>
<comment type="caution">
    <text evidence="7">The sequence shown here is derived from an EMBL/GenBank/DDBJ whole genome shotgun (WGS) entry which is preliminary data.</text>
</comment>
<evidence type="ECO:0000259" key="6">
    <source>
        <dbReference type="SMART" id="SM01332"/>
    </source>
</evidence>
<dbReference type="CDD" id="cd20529">
    <property type="entry name" value="CYCLIN_CCNJ-like_rpt2"/>
    <property type="match status" value="1"/>
</dbReference>
<dbReference type="FunFam" id="1.10.472.10:FF:000010">
    <property type="entry name" value="G1/S-specific cyclin Cln1"/>
    <property type="match status" value="1"/>
</dbReference>
<evidence type="ECO:0000256" key="4">
    <source>
        <dbReference type="RuleBase" id="RU000383"/>
    </source>
</evidence>
<dbReference type="PIRSF" id="PIRSF001771">
    <property type="entry name" value="Cyclin_A_B_D_E"/>
    <property type="match status" value="1"/>
</dbReference>
<organism evidence="7 8">
    <name type="scientific">Pocillopora meandrina</name>
    <dbReference type="NCBI Taxonomy" id="46732"/>
    <lineage>
        <taxon>Eukaryota</taxon>
        <taxon>Metazoa</taxon>
        <taxon>Cnidaria</taxon>
        <taxon>Anthozoa</taxon>
        <taxon>Hexacorallia</taxon>
        <taxon>Scleractinia</taxon>
        <taxon>Astrocoeniina</taxon>
        <taxon>Pocilloporidae</taxon>
        <taxon>Pocillopora</taxon>
    </lineage>
</organism>
<dbReference type="InterPro" id="IPR046965">
    <property type="entry name" value="Cyclin_A/B-like"/>
</dbReference>
<dbReference type="GO" id="GO:0051726">
    <property type="term" value="P:regulation of cell cycle"/>
    <property type="evidence" value="ECO:0007669"/>
    <property type="project" value="UniProtKB-ARBA"/>
</dbReference>
<dbReference type="Proteomes" id="UP001159428">
    <property type="component" value="Unassembled WGS sequence"/>
</dbReference>
<comment type="similarity">
    <text evidence="4">Belongs to the cyclin family.</text>
</comment>
<evidence type="ECO:0000313" key="8">
    <source>
        <dbReference type="Proteomes" id="UP001159428"/>
    </source>
</evidence>
<dbReference type="InterPro" id="IPR039361">
    <property type="entry name" value="Cyclin"/>
</dbReference>
<dbReference type="GO" id="GO:0051301">
    <property type="term" value="P:cell division"/>
    <property type="evidence" value="ECO:0007669"/>
    <property type="project" value="UniProtKB-KW"/>
</dbReference>
<feature type="domain" description="Cyclin C-terminal" evidence="6">
    <location>
        <begin position="156"/>
        <end position="263"/>
    </location>
</feature>
<proteinExistence type="inferred from homology"/>
<evidence type="ECO:0000256" key="1">
    <source>
        <dbReference type="ARBA" id="ARBA00022618"/>
    </source>
</evidence>
<evidence type="ECO:0008006" key="9">
    <source>
        <dbReference type="Google" id="ProtNLM"/>
    </source>
</evidence>
<keyword evidence="3" id="KW-0131">Cell cycle</keyword>
<dbReference type="InterPro" id="IPR006671">
    <property type="entry name" value="Cyclin_N"/>
</dbReference>
<dbReference type="AlphaFoldDB" id="A0AAU9XWI3"/>
<dbReference type="SMART" id="SM01332">
    <property type="entry name" value="Cyclin_C"/>
    <property type="match status" value="1"/>
</dbReference>
<accession>A0AAU9XWI3</accession>
<dbReference type="Pfam" id="PF00134">
    <property type="entry name" value="Cyclin_N"/>
    <property type="match status" value="1"/>
</dbReference>
<keyword evidence="1" id="KW-0132">Cell division</keyword>
<dbReference type="EMBL" id="CALNXJ010000066">
    <property type="protein sequence ID" value="CAH3157956.1"/>
    <property type="molecule type" value="Genomic_DNA"/>
</dbReference>
<name>A0AAU9XWI3_9CNID</name>
<dbReference type="InterPro" id="IPR036915">
    <property type="entry name" value="Cyclin-like_sf"/>
</dbReference>
<dbReference type="Pfam" id="PF02984">
    <property type="entry name" value="Cyclin_C"/>
    <property type="match status" value="1"/>
</dbReference>
<feature type="domain" description="Cyclin-like" evidence="5">
    <location>
        <begin position="164"/>
        <end position="259"/>
    </location>
</feature>
<dbReference type="InterPro" id="IPR013763">
    <property type="entry name" value="Cyclin-like_dom"/>
</dbReference>
<keyword evidence="2 4" id="KW-0195">Cyclin</keyword>
<protein>
    <recommendedName>
        <fullName evidence="9">Cyclin J</fullName>
    </recommendedName>
</protein>
<keyword evidence="8" id="KW-1185">Reference proteome</keyword>
<reference evidence="7 8" key="1">
    <citation type="submission" date="2022-05" db="EMBL/GenBank/DDBJ databases">
        <authorList>
            <consortium name="Genoscope - CEA"/>
            <person name="William W."/>
        </authorList>
    </citation>
    <scope>NUCLEOTIDE SEQUENCE [LARGE SCALE GENOMIC DNA]</scope>
</reference>